<dbReference type="AlphaFoldDB" id="A0A261G5J2"/>
<dbReference type="InterPro" id="IPR020471">
    <property type="entry name" value="AKR"/>
</dbReference>
<keyword evidence="2" id="KW-0521">NADP</keyword>
<feature type="binding site" evidence="5">
    <location>
        <position position="113"/>
    </location>
    <ligand>
        <name>substrate</name>
    </ligand>
</feature>
<accession>A0A261G5J2</accession>
<evidence type="ECO:0000313" key="9">
    <source>
        <dbReference type="Proteomes" id="UP000216451"/>
    </source>
</evidence>
<dbReference type="PANTHER" id="PTHR43827:SF3">
    <property type="entry name" value="NADP-DEPENDENT OXIDOREDUCTASE DOMAIN-CONTAINING PROTEIN"/>
    <property type="match status" value="1"/>
</dbReference>
<organism evidence="8 9">
    <name type="scientific">Bifidobacterium aquikefiri</name>
    <dbReference type="NCBI Taxonomy" id="1653207"/>
    <lineage>
        <taxon>Bacteria</taxon>
        <taxon>Bacillati</taxon>
        <taxon>Actinomycetota</taxon>
        <taxon>Actinomycetes</taxon>
        <taxon>Bifidobacteriales</taxon>
        <taxon>Bifidobacteriaceae</taxon>
        <taxon>Bifidobacterium</taxon>
    </lineage>
</organism>
<feature type="site" description="Lowers pKa of active site Tyr" evidence="6">
    <location>
        <position position="80"/>
    </location>
</feature>
<dbReference type="InterPro" id="IPR036812">
    <property type="entry name" value="NAD(P)_OxRdtase_dom_sf"/>
</dbReference>
<gene>
    <name evidence="8" type="ORF">BAQU_0789</name>
</gene>
<dbReference type="PANTHER" id="PTHR43827">
    <property type="entry name" value="2,5-DIKETO-D-GLUCONIC ACID REDUCTASE"/>
    <property type="match status" value="1"/>
</dbReference>
<dbReference type="PRINTS" id="PR00069">
    <property type="entry name" value="ALDKETRDTASE"/>
</dbReference>
<dbReference type="Pfam" id="PF00248">
    <property type="entry name" value="Aldo_ket_red"/>
    <property type="match status" value="1"/>
</dbReference>
<evidence type="ECO:0000256" key="4">
    <source>
        <dbReference type="PIRSR" id="PIRSR000097-1"/>
    </source>
</evidence>
<dbReference type="GO" id="GO:0016616">
    <property type="term" value="F:oxidoreductase activity, acting on the CH-OH group of donors, NAD or NADP as acceptor"/>
    <property type="evidence" value="ECO:0007669"/>
    <property type="project" value="UniProtKB-ARBA"/>
</dbReference>
<evidence type="ECO:0000256" key="2">
    <source>
        <dbReference type="ARBA" id="ARBA00022857"/>
    </source>
</evidence>
<feature type="domain" description="NADP-dependent oxidoreductase" evidence="7">
    <location>
        <begin position="21"/>
        <end position="264"/>
    </location>
</feature>
<feature type="active site" description="Proton donor" evidence="4">
    <location>
        <position position="55"/>
    </location>
</feature>
<protein>
    <submittedName>
        <fullName evidence="8">Glyoxal reductase</fullName>
    </submittedName>
</protein>
<dbReference type="SUPFAM" id="SSF51430">
    <property type="entry name" value="NAD(P)-linked oxidoreductase"/>
    <property type="match status" value="1"/>
</dbReference>
<dbReference type="FunFam" id="3.20.20.100:FF:000015">
    <property type="entry name" value="Oxidoreductase, aldo/keto reductase family"/>
    <property type="match status" value="1"/>
</dbReference>
<evidence type="ECO:0000256" key="3">
    <source>
        <dbReference type="ARBA" id="ARBA00023002"/>
    </source>
</evidence>
<keyword evidence="9" id="KW-1185">Reference proteome</keyword>
<sequence length="279" mass="31669">MNDIDVNNTIVLNNGVSIPQLGLGVFQTPSGDETVNAVKWALQTGYRHIDTARAYNNEESVGQGIRESGVKRRDIFLTTKLWNDDVRAGRTREAYEESLDRLGTDYVDLYLIHWPADGWQQAWKDMQELYLERRVRAIGVCNFEKHHLEELHALSSVKPAVNQIESSPQFANQTLIDWTNSQMRVDVEAWSPLGGTGGSLLKNPELQTIADRYGKSPAQVVIRWHLQRGVIVIPKSTHKERIEQNFDVFDFSLSDHDMQAISAFDTGKRNGADPDNFNF</sequence>
<comment type="caution">
    <text evidence="8">The sequence shown here is derived from an EMBL/GenBank/DDBJ whole genome shotgun (WGS) entry which is preliminary data.</text>
</comment>
<dbReference type="PROSITE" id="PS00062">
    <property type="entry name" value="ALDOKETO_REDUCTASE_2"/>
    <property type="match status" value="1"/>
</dbReference>
<dbReference type="Proteomes" id="UP000216451">
    <property type="component" value="Unassembled WGS sequence"/>
</dbReference>
<evidence type="ECO:0000256" key="1">
    <source>
        <dbReference type="ARBA" id="ARBA00007905"/>
    </source>
</evidence>
<evidence type="ECO:0000256" key="6">
    <source>
        <dbReference type="PIRSR" id="PIRSR000097-3"/>
    </source>
</evidence>
<evidence type="ECO:0000259" key="7">
    <source>
        <dbReference type="Pfam" id="PF00248"/>
    </source>
</evidence>
<comment type="similarity">
    <text evidence="1">Belongs to the aldo/keto reductase family.</text>
</comment>
<dbReference type="InterPro" id="IPR023210">
    <property type="entry name" value="NADP_OxRdtase_dom"/>
</dbReference>
<dbReference type="PIRSF" id="PIRSF000097">
    <property type="entry name" value="AKR"/>
    <property type="match status" value="1"/>
</dbReference>
<evidence type="ECO:0000256" key="5">
    <source>
        <dbReference type="PIRSR" id="PIRSR000097-2"/>
    </source>
</evidence>
<dbReference type="EMBL" id="MWXA01000005">
    <property type="protein sequence ID" value="OZG66717.1"/>
    <property type="molecule type" value="Genomic_DNA"/>
</dbReference>
<reference evidence="8 9" key="1">
    <citation type="journal article" date="2017" name="BMC Genomics">
        <title>Comparative genomic and phylogenomic analyses of the Bifidobacteriaceae family.</title>
        <authorList>
            <person name="Lugli G.A."/>
            <person name="Milani C."/>
            <person name="Turroni F."/>
            <person name="Duranti S."/>
            <person name="Mancabelli L."/>
            <person name="Mangifesta M."/>
            <person name="Ferrario C."/>
            <person name="Modesto M."/>
            <person name="Mattarelli P."/>
            <person name="Jiri K."/>
            <person name="van Sinderen D."/>
            <person name="Ventura M."/>
        </authorList>
    </citation>
    <scope>NUCLEOTIDE SEQUENCE [LARGE SCALE GENOMIC DNA]</scope>
    <source>
        <strain evidence="8 9">LMG 28769</strain>
    </source>
</reference>
<name>A0A261G5J2_9BIFI</name>
<dbReference type="PROSITE" id="PS00798">
    <property type="entry name" value="ALDOKETO_REDUCTASE_1"/>
    <property type="match status" value="1"/>
</dbReference>
<proteinExistence type="inferred from homology"/>
<dbReference type="PROSITE" id="PS00063">
    <property type="entry name" value="ALDOKETO_REDUCTASE_3"/>
    <property type="match status" value="1"/>
</dbReference>
<dbReference type="InterPro" id="IPR018170">
    <property type="entry name" value="Aldo/ket_reductase_CS"/>
</dbReference>
<keyword evidence="3" id="KW-0560">Oxidoreductase</keyword>
<evidence type="ECO:0000313" key="8">
    <source>
        <dbReference type="EMBL" id="OZG66717.1"/>
    </source>
</evidence>
<dbReference type="Gene3D" id="3.20.20.100">
    <property type="entry name" value="NADP-dependent oxidoreductase domain"/>
    <property type="match status" value="1"/>
</dbReference>